<accession>G7KPN0</accession>
<name>G7KPN0_MEDTR</name>
<reference evidence="2" key="3">
    <citation type="submission" date="2015-04" db="UniProtKB">
        <authorList>
            <consortium name="EnsemblPlants"/>
        </authorList>
    </citation>
    <scope>IDENTIFICATION</scope>
    <source>
        <strain evidence="2">cv. Jemalong A17</strain>
    </source>
</reference>
<dbReference type="Proteomes" id="UP000002051">
    <property type="component" value="Chromosome 6"/>
</dbReference>
<proteinExistence type="predicted"/>
<reference evidence="1 3" key="2">
    <citation type="journal article" date="2014" name="BMC Genomics">
        <title>An improved genome release (version Mt4.0) for the model legume Medicago truncatula.</title>
        <authorList>
            <person name="Tang H."/>
            <person name="Krishnakumar V."/>
            <person name="Bidwell S."/>
            <person name="Rosen B."/>
            <person name="Chan A."/>
            <person name="Zhou S."/>
            <person name="Gentzbittel L."/>
            <person name="Childs K.L."/>
            <person name="Yandell M."/>
            <person name="Gundlach H."/>
            <person name="Mayer K.F."/>
            <person name="Schwartz D.C."/>
            <person name="Town C.D."/>
        </authorList>
    </citation>
    <scope>GENOME REANNOTATION</scope>
    <source>
        <strain evidence="2 3">cv. Jemalong A17</strain>
    </source>
</reference>
<dbReference type="AlphaFoldDB" id="G7KPN0"/>
<evidence type="ECO:0000313" key="2">
    <source>
        <dbReference type="EnsemblPlants" id="AES75187"/>
    </source>
</evidence>
<dbReference type="PaxDb" id="3880-AES75187"/>
<evidence type="ECO:0000313" key="1">
    <source>
        <dbReference type="EMBL" id="AES75187.1"/>
    </source>
</evidence>
<dbReference type="EMBL" id="CM001222">
    <property type="protein sequence ID" value="AES75187.1"/>
    <property type="molecule type" value="Genomic_DNA"/>
</dbReference>
<gene>
    <name evidence="1" type="ordered locus">MTR_6g029430</name>
</gene>
<sequence length="138" mass="15873">MELEFIPSHSISNHQSKHSLSFTDWLTDFIFKVDRKTIINLAPLLYSIWHARNQFFFEDITAPGDLIIQRACNNVLSFKMAKATVYSIVRSLGMSSGWVPIYPLPVPYPFFEIGENPYPYPNPVKTRKTRQIEFGSSG</sequence>
<reference evidence="1 3" key="1">
    <citation type="journal article" date="2011" name="Nature">
        <title>The Medicago genome provides insight into the evolution of rhizobial symbioses.</title>
        <authorList>
            <person name="Young N.D."/>
            <person name="Debelle F."/>
            <person name="Oldroyd G.E."/>
            <person name="Geurts R."/>
            <person name="Cannon S.B."/>
            <person name="Udvardi M.K."/>
            <person name="Benedito V.A."/>
            <person name="Mayer K.F."/>
            <person name="Gouzy J."/>
            <person name="Schoof H."/>
            <person name="Van de Peer Y."/>
            <person name="Proost S."/>
            <person name="Cook D.R."/>
            <person name="Meyers B.C."/>
            <person name="Spannagl M."/>
            <person name="Cheung F."/>
            <person name="De Mita S."/>
            <person name="Krishnakumar V."/>
            <person name="Gundlach H."/>
            <person name="Zhou S."/>
            <person name="Mudge J."/>
            <person name="Bharti A.K."/>
            <person name="Murray J.D."/>
            <person name="Naoumkina M.A."/>
            <person name="Rosen B."/>
            <person name="Silverstein K.A."/>
            <person name="Tang H."/>
            <person name="Rombauts S."/>
            <person name="Zhao P.X."/>
            <person name="Zhou P."/>
            <person name="Barbe V."/>
            <person name="Bardou P."/>
            <person name="Bechner M."/>
            <person name="Bellec A."/>
            <person name="Berger A."/>
            <person name="Berges H."/>
            <person name="Bidwell S."/>
            <person name="Bisseling T."/>
            <person name="Choisne N."/>
            <person name="Couloux A."/>
            <person name="Denny R."/>
            <person name="Deshpande S."/>
            <person name="Dai X."/>
            <person name="Doyle J.J."/>
            <person name="Dudez A.M."/>
            <person name="Farmer A.D."/>
            <person name="Fouteau S."/>
            <person name="Franken C."/>
            <person name="Gibelin C."/>
            <person name="Gish J."/>
            <person name="Goldstein S."/>
            <person name="Gonzalez A.J."/>
            <person name="Green P.J."/>
            <person name="Hallab A."/>
            <person name="Hartog M."/>
            <person name="Hua A."/>
            <person name="Humphray S.J."/>
            <person name="Jeong D.H."/>
            <person name="Jing Y."/>
            <person name="Jocker A."/>
            <person name="Kenton S.M."/>
            <person name="Kim D.J."/>
            <person name="Klee K."/>
            <person name="Lai H."/>
            <person name="Lang C."/>
            <person name="Lin S."/>
            <person name="Macmil S.L."/>
            <person name="Magdelenat G."/>
            <person name="Matthews L."/>
            <person name="McCorrison J."/>
            <person name="Monaghan E.L."/>
            <person name="Mun J.H."/>
            <person name="Najar F.Z."/>
            <person name="Nicholson C."/>
            <person name="Noirot C."/>
            <person name="O'Bleness M."/>
            <person name="Paule C.R."/>
            <person name="Poulain J."/>
            <person name="Prion F."/>
            <person name="Qin B."/>
            <person name="Qu C."/>
            <person name="Retzel E.F."/>
            <person name="Riddle C."/>
            <person name="Sallet E."/>
            <person name="Samain S."/>
            <person name="Samson N."/>
            <person name="Sanders I."/>
            <person name="Saurat O."/>
            <person name="Scarpelli C."/>
            <person name="Schiex T."/>
            <person name="Segurens B."/>
            <person name="Severin A.J."/>
            <person name="Sherrier D.J."/>
            <person name="Shi R."/>
            <person name="Sims S."/>
            <person name="Singer S.R."/>
            <person name="Sinharoy S."/>
            <person name="Sterck L."/>
            <person name="Viollet A."/>
            <person name="Wang B.B."/>
            <person name="Wang K."/>
            <person name="Wang M."/>
            <person name="Wang X."/>
            <person name="Warfsmann J."/>
            <person name="Weissenbach J."/>
            <person name="White D.D."/>
            <person name="White J.D."/>
            <person name="Wiley G.B."/>
            <person name="Wincker P."/>
            <person name="Xing Y."/>
            <person name="Yang L."/>
            <person name="Yao Z."/>
            <person name="Ying F."/>
            <person name="Zhai J."/>
            <person name="Zhou L."/>
            <person name="Zuber A."/>
            <person name="Denarie J."/>
            <person name="Dixon R.A."/>
            <person name="May G.D."/>
            <person name="Schwartz D.C."/>
            <person name="Rogers J."/>
            <person name="Quetier F."/>
            <person name="Town C.D."/>
            <person name="Roe B.A."/>
        </authorList>
    </citation>
    <scope>NUCLEOTIDE SEQUENCE [LARGE SCALE GENOMIC DNA]</scope>
    <source>
        <strain evidence="1">A17</strain>
        <strain evidence="2 3">cv. Jemalong A17</strain>
    </source>
</reference>
<organism evidence="1 3">
    <name type="scientific">Medicago truncatula</name>
    <name type="common">Barrel medic</name>
    <name type="synonym">Medicago tribuloides</name>
    <dbReference type="NCBI Taxonomy" id="3880"/>
    <lineage>
        <taxon>Eukaryota</taxon>
        <taxon>Viridiplantae</taxon>
        <taxon>Streptophyta</taxon>
        <taxon>Embryophyta</taxon>
        <taxon>Tracheophyta</taxon>
        <taxon>Spermatophyta</taxon>
        <taxon>Magnoliopsida</taxon>
        <taxon>eudicotyledons</taxon>
        <taxon>Gunneridae</taxon>
        <taxon>Pentapetalae</taxon>
        <taxon>rosids</taxon>
        <taxon>fabids</taxon>
        <taxon>Fabales</taxon>
        <taxon>Fabaceae</taxon>
        <taxon>Papilionoideae</taxon>
        <taxon>50 kb inversion clade</taxon>
        <taxon>NPAAA clade</taxon>
        <taxon>Hologalegina</taxon>
        <taxon>IRL clade</taxon>
        <taxon>Trifolieae</taxon>
        <taxon>Medicago</taxon>
    </lineage>
</organism>
<protein>
    <submittedName>
        <fullName evidence="1 2">Uncharacterized protein</fullName>
    </submittedName>
</protein>
<evidence type="ECO:0000313" key="3">
    <source>
        <dbReference type="Proteomes" id="UP000002051"/>
    </source>
</evidence>
<dbReference type="EnsemblPlants" id="AES75187">
    <property type="protein sequence ID" value="AES75187"/>
    <property type="gene ID" value="MTR_6g029430"/>
</dbReference>
<keyword evidence="3" id="KW-1185">Reference proteome</keyword>
<dbReference type="HOGENOM" id="CLU_1858217_0_0_1"/>